<dbReference type="AlphaFoldDB" id="A0A5C6QSF2"/>
<evidence type="ECO:0008006" key="3">
    <source>
        <dbReference type="Google" id="ProtNLM"/>
    </source>
</evidence>
<evidence type="ECO:0000313" key="2">
    <source>
        <dbReference type="Proteomes" id="UP000321822"/>
    </source>
</evidence>
<gene>
    <name evidence="1" type="ORF">ESZ36_01735</name>
</gene>
<reference evidence="1 2" key="1">
    <citation type="submission" date="2019-07" db="EMBL/GenBank/DDBJ databases">
        <title>Genomes of sea-ice associated Colwellia species.</title>
        <authorList>
            <person name="Bowman J.P."/>
        </authorList>
    </citation>
    <scope>NUCLEOTIDE SEQUENCE [LARGE SCALE GENOMIC DNA]</scope>
    <source>
        <strain evidence="1 2">ACAM 459</strain>
    </source>
</reference>
<organism evidence="1 2">
    <name type="scientific">Colwellia demingiae</name>
    <dbReference type="NCBI Taxonomy" id="89401"/>
    <lineage>
        <taxon>Bacteria</taxon>
        <taxon>Pseudomonadati</taxon>
        <taxon>Pseudomonadota</taxon>
        <taxon>Gammaproteobacteria</taxon>
        <taxon>Alteromonadales</taxon>
        <taxon>Colwelliaceae</taxon>
        <taxon>Colwellia</taxon>
    </lineage>
</organism>
<dbReference type="Proteomes" id="UP000321822">
    <property type="component" value="Unassembled WGS sequence"/>
</dbReference>
<evidence type="ECO:0000313" key="1">
    <source>
        <dbReference type="EMBL" id="TWX72186.1"/>
    </source>
</evidence>
<dbReference type="EMBL" id="VOLT01000001">
    <property type="protein sequence ID" value="TWX72186.1"/>
    <property type="molecule type" value="Genomic_DNA"/>
</dbReference>
<dbReference type="InterPro" id="IPR029052">
    <property type="entry name" value="Metallo-depent_PP-like"/>
</dbReference>
<comment type="caution">
    <text evidence="1">The sequence shown here is derived from an EMBL/GenBank/DDBJ whole genome shotgun (WGS) entry which is preliminary data.</text>
</comment>
<accession>A0A5C6QSF2</accession>
<protein>
    <recommendedName>
        <fullName evidence="3">Metallophosphoesterase</fullName>
    </recommendedName>
</protein>
<keyword evidence="2" id="KW-1185">Reference proteome</keyword>
<dbReference type="SUPFAM" id="SSF56300">
    <property type="entry name" value="Metallo-dependent phosphatases"/>
    <property type="match status" value="1"/>
</dbReference>
<proteinExistence type="predicted"/>
<dbReference type="OrthoDB" id="58809at2"/>
<name>A0A5C6QSF2_9GAMM</name>
<sequence>MLQGPNGLLYRLINETNPTVVMHLGDFKSGGKSCTDDLLREHKALLAQIYPGKIIYTPGDNDWTDCDRSTLLYSFNELERLDFLIKLMFKTPPLLTNDLPSIMTQHSQIENKLWINDRLAISTLHIVGTSNGRANIDKSKQDDAIKKVDARDKINLTWLKNIEDKAKDFDALIIGFQADIYQQSVVDSGSCDNSSLTACDAFSLYRQAFKDLAKRINKPILISHGDTGEFCFEKLDSNLWHLNAAGDFRYLDATKVTFNKKSPDRPFIINGLINPDLPNIGCSN</sequence>